<dbReference type="SMART" id="SM00710">
    <property type="entry name" value="PbH1"/>
    <property type="match status" value="14"/>
</dbReference>
<dbReference type="Pfam" id="PF13332">
    <property type="entry name" value="Fil_haemagg_2"/>
    <property type="match status" value="5"/>
</dbReference>
<dbReference type="GO" id="GO:0015936">
    <property type="term" value="P:coenzyme A metabolic process"/>
    <property type="evidence" value="ECO:0007669"/>
    <property type="project" value="InterPro"/>
</dbReference>
<evidence type="ECO:0000313" key="3">
    <source>
        <dbReference type="EMBL" id="SCB36375.1"/>
    </source>
</evidence>
<dbReference type="InterPro" id="IPR025157">
    <property type="entry name" value="Hemagglutinin_rpt"/>
</dbReference>
<dbReference type="Proteomes" id="UP000199205">
    <property type="component" value="Unassembled WGS sequence"/>
</dbReference>
<dbReference type="GO" id="GO:0004420">
    <property type="term" value="F:hydroxymethylglutaryl-CoA reductase (NADPH) activity"/>
    <property type="evidence" value="ECO:0007669"/>
    <property type="project" value="InterPro"/>
</dbReference>
<dbReference type="InterPro" id="IPR002202">
    <property type="entry name" value="HMG_CoA_Rdtase"/>
</dbReference>
<evidence type="ECO:0000313" key="4">
    <source>
        <dbReference type="Proteomes" id="UP000199205"/>
    </source>
</evidence>
<evidence type="ECO:0000256" key="1">
    <source>
        <dbReference type="SAM" id="MobiDB-lite"/>
    </source>
</evidence>
<feature type="domain" description="Filamentous haemagglutinin FhaB/tRNA nuclease CdiA-like TPS" evidence="2">
    <location>
        <begin position="61"/>
        <end position="183"/>
    </location>
</feature>
<evidence type="ECO:0000259" key="2">
    <source>
        <dbReference type="SMART" id="SM00912"/>
    </source>
</evidence>
<gene>
    <name evidence="3" type="ORF">GA0061101_10958</name>
</gene>
<name>A0A1C3W927_9HYPH</name>
<dbReference type="EMBL" id="FMAF01000009">
    <property type="protein sequence ID" value="SCB36375.1"/>
    <property type="molecule type" value="Genomic_DNA"/>
</dbReference>
<dbReference type="InterPro" id="IPR008638">
    <property type="entry name" value="FhaB/CdiA-like_TPS"/>
</dbReference>
<dbReference type="PROSITE" id="PS50065">
    <property type="entry name" value="HMG_COA_REDUCTASE_4"/>
    <property type="match status" value="1"/>
</dbReference>
<dbReference type="InterPro" id="IPR049271">
    <property type="entry name" value="DUF6862"/>
</dbReference>
<reference evidence="3 4" key="1">
    <citation type="submission" date="2016-08" db="EMBL/GenBank/DDBJ databases">
        <authorList>
            <person name="Seilhamer J.J."/>
        </authorList>
    </citation>
    <scope>NUCLEOTIDE SEQUENCE [LARGE SCALE GENOMIC DNA]</scope>
    <source>
        <strain evidence="3 4">P1-7</strain>
    </source>
</reference>
<organism evidence="3 4">
    <name type="scientific">Rhizobium lusitanum</name>
    <dbReference type="NCBI Taxonomy" id="293958"/>
    <lineage>
        <taxon>Bacteria</taxon>
        <taxon>Pseudomonadati</taxon>
        <taxon>Pseudomonadota</taxon>
        <taxon>Alphaproteobacteria</taxon>
        <taxon>Hyphomicrobiales</taxon>
        <taxon>Rhizobiaceae</taxon>
        <taxon>Rhizobium/Agrobacterium group</taxon>
        <taxon>Rhizobium</taxon>
    </lineage>
</organism>
<accession>A0A1C3W927</accession>
<protein>
    <submittedName>
        <fullName evidence="3">Haemagluttinin repeat-containing protein</fullName>
    </submittedName>
</protein>
<dbReference type="NCBIfam" id="TIGR01901">
    <property type="entry name" value="adhes_NPXG"/>
    <property type="match status" value="1"/>
</dbReference>
<dbReference type="Pfam" id="PF05860">
    <property type="entry name" value="TPS"/>
    <property type="match status" value="1"/>
</dbReference>
<feature type="region of interest" description="Disordered" evidence="1">
    <location>
        <begin position="3168"/>
        <end position="3200"/>
    </location>
</feature>
<dbReference type="SUPFAM" id="SSF51126">
    <property type="entry name" value="Pectin lyase-like"/>
    <property type="match status" value="1"/>
</dbReference>
<proteinExistence type="predicted"/>
<dbReference type="InterPro" id="IPR012334">
    <property type="entry name" value="Pectin_lyas_fold"/>
</dbReference>
<dbReference type="Pfam" id="PF21726">
    <property type="entry name" value="DUF6862"/>
    <property type="match status" value="1"/>
</dbReference>
<dbReference type="InterPro" id="IPR006626">
    <property type="entry name" value="PbH1"/>
</dbReference>
<dbReference type="Gene3D" id="2.160.20.10">
    <property type="entry name" value="Single-stranded right-handed beta-helix, Pectin lyase-like"/>
    <property type="match status" value="1"/>
</dbReference>
<dbReference type="SMART" id="SM00912">
    <property type="entry name" value="Haemagg_act"/>
    <property type="match status" value="1"/>
</dbReference>
<dbReference type="InterPro" id="IPR011050">
    <property type="entry name" value="Pectin_lyase_fold/virulence"/>
</dbReference>
<sequence length="4472" mass="437980">MSNGRHGLSKKIDQPGRLTRQSLATVLSALLVFQPILANAQSVSAAGSAPLANQPSVGAAPNGVPLVDIVAPNAAGLSHNKYDNFNVGAPGLILNNFNGEVGTSNLGGATPGNPNLNNSNPASVILNEVTSGNRSALNGPTEVFGGKADVIIANPNGITCAGCGFINTPHATLTTGVPNIGADGSLTGFTVNGGDVTFEGAGGNFAAAPGAVDLFDVVSRNIHVNAPIYGKTIRLTGGASQYNYATGEATALTATSGTPEYAIDGSALGAMQADRIKVVVTEKGAGVKMSGDMAANAGELTLSADGKISIGNASGRDGVSITSKRMVTAAKVTSKQKAAVQADQGITLQSVAADSDIVLTSGAGLLSVSGDINSGTTVQMSSGGGIAAGSVTAGNGAAALVATSGDIAIAGAANSTGDLTLTATAGSISAASLLSNQTITLNAGLDIAVAGNVLAQGNVSASGRSVSTGMVVAGINIAATSADPSGNVVLGSAGNLSLTATGGNITTGNLLSAERLNTSATGNMVAGNIQTTGDFTATAASLTSSNITSHGAITVNASTNASGQILGAGNILISGAAIQASAIASGVDFAATNAAGGTLAVGPVGTLDLTATTGNIVVGTLLSAGDLNVRAALLQANTLTGHGNVGVDGGVRVANQLLGAGNITINGNANGVSAGLLASGVDFAATKAAGGNIVVASSGDLRINDSAGAIQAGTILAAGAINSTGQTITADSITGHKNITLSGATAVTGQILGAGNVSVSGPTIAADAIVSGVDIAATDAAGGRIALGPAATGTGNLTLAASGLLSAGTLLSAGNLDASGATITAGNVSSHGDLTLKGASGTTTASGRVDVSGQILGAGNVLISGQSLSAQTVVAGLDFDATNAAGGNIVLGQSGDLTIAVNGALAVPTIQAAGIIDAHAASISANAVTGHKNIALSGATSGVDIDSQVLGGGDISVSGSSIKAGTIVSGVDFDRMAAANGTIVQALSGDLTLASSGSIDARTLLSAGDLSASGATVAANTVTSHGDVTLDGATGTTTASGRVDVSGQILGAGNVLITGQSLSAQTIVSGIDFDATNGADGNIVLGQSGDLTVSVNGAVTAPTIQAAGAIDISGATITADAITGHKDVTLAGATTIDRQILGGGDVNISGPSIKAGTIVSGVDFLGTAAANGNIVQTTSGDVSLTSSGNITVGTLLSADDLSAAGSTISADGVTAHGDVSLDGATNVSGQILGARNVLITGQSLSAQTVVGGIDFDATNAASGNIVLGQAGDLTVSVNGAVAASTLQAAGAIDVKAGNISANTISGHKNIALSGTTAVDGQILGANDVSISGSSIKAGAVVSGVDFARTAAANGNIVQTTSGNVSLTSSGKVDAGTLLSAGDLSAAGSTISADSVTAHGAVTLDGATTVAGQILGAGNVLITGQSLSAQTVVSGIDFAATNAAGGNIVLGQAGDLTVSVSGGAAASSLQAAGNLNASGTSIAADAVTGHKKITLSSTDAGGVDVSGQILGGNDIAISGQSITAGTIVSGVDFARTAAANGNIVQTVSGDVSLISTGDITVGTLLSAGGLTAEGANLKAASLTAHGATDLKASGPGASGRVDISGQVLSAGDLAINANSLNAGLLVSGVDFAATEANGGNIKLASSGDTYLTISGNTTAGTILSAGDVTAKAANLTADSITSHGNVGITGDVDVTSQILAAGDLTLNGASISAPVLISGIDFAATNAAGGNIVLGRTAALNLTASGNIVSQTMLSAGDVAIRAASLKADSLTGHGKVGIIGNVDVNNQILAAGNLTINGGSISAPVLISGIDFAATNAAGGSIVLGSSGGMNLAATAEIATQTLLSAGSIDAQAATIAANAVTAHGDITLAGSSSVNVTGQLLGANDVSISGQTVQVGQAITGVDFAATAQSSNGAIALRASGDLDINAGSATAGTLIVAGNLDVVASVFTAGNITGHGAVSVGSSANPGAVAINGQLLGASNVSITGSGISGNVIVAGVDFAATSQSATGNIVLGQSGDLSLIATSGNVAVNSLMAAGSITANAANNVSSNAVAHGDLTIAAGNAITLTGQSLANRNANLSARSMTIDTLVSGVDFAATNAAAGGSLMLQRSGTMMLAASNGSINANSLLSGGNLAASATQNIGYSSLQSLGNATLTAPGAIAYTSTTRVGGNLTLNTGALDLSGTRGSRIAGGGTLIVNASSANLSGSNLVFGGLALNLSGSADLSNAQVSTVTNAGGSGDIAISAAGLTTNANTALLAAHDLTLSLPSLANTGQLAASNSLTFNVSGDFYNSPSGLVFAGNNANLFVGGILTNDQGAIVANGGLTIQGATAGQRNAAVTNVSGLIQSGGDMSILTANLTNRRSATPSWVTGQLVSSGAVVGTFVLNPAIAGQPFAYLESTDQNMFQLYAGVDPGQFSDYQPLLYSVATLADGTSYHAWTWVSGNGPTEVRPIFDWIKARVPKDANGNPILDPNNPSRYFIVDEVINGGSDASTTYSWDGGANISQSVYEDRFTAPLSAEAVIRAGGNLTIDAKNLTNSYSSIEAGGNATLKGSTLTNEGVALYRTTTLTCSAESACTAYNANGSADPSRNIANGTSIVSSSQVIGGASGNIKAAGALSLAFGAINNSSASGSVSGGAGFAALSNPGNPLSALNGMTAGGALFDVNAALAGVAANGGASVANGLAIADGTTTIGNGPTINGNGLTASGGTSISGNNLSAAVGASVSGNGVTLASGPSISSNTLTAGGAVINPNSLMGKLTAALGNSGNLAQVLQVNGAELASLAKPQSGGVGGTVPGQVFLFETRAAFLDVSKFYGSSYFIDRVGYTPETKVPFLGDAYFDNQLVDEQMRQLVGDGLGAGSFIPGNNATDQMKTLLDNGVAYAEANGLALGQALTPEQAASLTQSMVIYQTQIVDGAQVLVPVVYLSAADKAKVNAGGAVIAGNSVSIDAGSVNNSGAIAAADGMTINATEIKANGGTFLAGGNMNLNATNGITLAAQTMTIGGQNVVNTNAGVSAGGNLQIAAGGTLSSQGAKIAAGGSAQLSGNNVTLAAVKVDNGSQQNATGTRVTASGNLTIAANNDVNIIGSSAKSGGDLNVKASNGAVNIVSIDVARRTDDGYTKTSGTDQQASQLSADGNLQVNANTGVLISGSDLTAKGDVGLTSNGDINVTTSQDQSKSSFGKNASSELTHNGSTITAGGDLVAKSKNDINVIGSTMDADGKLGLQAGKNVTIAEATDSATLDVKSSSKKSGFFGSTKENASGHLETTTAAGSSLSGKDGVTIISGGDTTVSASKVTAGDDTHVADLNVQTGGNLIVTAGKDTETEHDSAKRKGFLRSGSSSYDGYNETTIGSQLSASGDVNLDAGKAAAIVGSKVNADGSLNVSGESVSIIGAQENHQSDSKRKDSGLFVGSGGGFISLYGKNEKQGQQSSTDNVGSQLTAGKDVNLTARATDLNIMGSSVNADRDINLSAARDVNVTPGAESSSQSEQQKKSGFGLALSAGNGGFSIGIGAQSTKDSKAQQSDTNAVSTLVAGRDLNISAGNNVNLQATSASGERDVNLFAKNDINLLSANDVTNYEEVHEKTFAGVTISVTSQIGKAAESIMNSAERLSDSGGVNAVTNTAIAGLGFYEGFKGLKGAYEGLTSADPKVGTGLSFSIGINAGVSHQENSWSSSSSTPVVTNIRAGRSITMEAEKGSITSDGAQILAGYDKNGIPTISGDPLTGDIFLSAANGDINLNAATGTSDSTSSNKSWSAGVGVNFGCTTKNGCAETGIGVNASYGKGGSETSGTSHTNTHVNGTGDVTIVTNDLALKGATVVGNSVAIDVKNLTIESQLDTQKAEADQFNVSGQIGFGNTGASGTVQKAKGDAVLVSEQSGIHAGTGGLNIDVGGQTSLVGGLITSQATADKNSFSTGTLTVADIDTHSTWKAETYGGGIGTGGLTIAPPVKAGEKETGKAYSAIGGNIGITITDPAHQTQDIGTIRRDTENTNTSLPGLPDLQNILRQQYKTQADLQAAQATMAGLVGDIASEFYRQAAEGRDQAGMDYWKEGGAGRVLLHTIGAGILGGVNGWEGALKGAAGAATSALLTPAIADLVKGMLKDSTLSAQDKQTLAALLGESLSALAAGAVGGGEGASYGAAQYQYNYLTHKEREEFARTLAACEESGDPGSPACKHKEELQTLSVNRDKKLSDCVGNSSADCVKARTDLRIAAAEYLDAALAGNGEPDEMSLLDRHMVFLDAWKYADSNDAQNGQDFGDIESTLKSDAAKALLTGSKAQIASIIRDPIMLGAIAWGGWGNAKTIIGDIAGILPDSVAGLPEKYVRVIDNAGNVVIVGPNGEIYRDIAAAQRASIGTDAINTVTIGGKTCVYSCVVDGTTRYVGITDDVARRGAEHLRTKGIRIEQIDGLDNLSRSDARAVEQTLINYYGLGKDGGTLLNKINSISATKNPTTYEQSLIRGKELLDSVDYQWAK</sequence>
<feature type="compositionally biased region" description="Polar residues" evidence="1">
    <location>
        <begin position="3168"/>
        <end position="3197"/>
    </location>
</feature>